<dbReference type="Proteomes" id="UP000008792">
    <property type="component" value="Unassembled WGS sequence"/>
</dbReference>
<gene>
    <name evidence="3" type="primary">Dvir\GJ26379</name>
    <name evidence="3" type="ORF">Dvir_GJ26379</name>
</gene>
<feature type="chain" id="PRO_5006386596" evidence="2">
    <location>
        <begin position="27"/>
        <end position="267"/>
    </location>
</feature>
<dbReference type="AlphaFoldDB" id="A0A0Q9W9F3"/>
<evidence type="ECO:0000256" key="1">
    <source>
        <dbReference type="SAM" id="MobiDB-lite"/>
    </source>
</evidence>
<feature type="compositionally biased region" description="Low complexity" evidence="1">
    <location>
        <begin position="103"/>
        <end position="118"/>
    </location>
</feature>
<sequence>MFKGELFGYLTILYLIILATRDSIDAAPIHRGHKRKNEIKPEIASRAVFLDLMPELDKPITNVMEYLTTHGQLSKRKKKQRLHLASQRRRTNKNKQTIKTKSNENLNPNNPNENNSENFEITLATPGALEPRDFINHRMKMNSYMRVWGRYNPQNKNLGTVCIGRSTIYNIPKVEKYLDVENIRETVWHTFGFANWWKASVLFMDLRSEIFIRGRSEECHTIKHKHWRTFLECSLRRNQRMEYMIPKYPLHQIPYHHQTILKHNTKF</sequence>
<keyword evidence="4" id="KW-1185">Reference proteome</keyword>
<evidence type="ECO:0000313" key="4">
    <source>
        <dbReference type="Proteomes" id="UP000008792"/>
    </source>
</evidence>
<dbReference type="InParanoid" id="A0A0Q9W9F3"/>
<protein>
    <submittedName>
        <fullName evidence="3">Uncharacterized protein, isoform B</fullName>
    </submittedName>
</protein>
<reference evidence="3 4" key="1">
    <citation type="journal article" date="2007" name="Nature">
        <title>Evolution of genes and genomes on the Drosophila phylogeny.</title>
        <authorList>
            <consortium name="Drosophila 12 Genomes Consortium"/>
            <person name="Clark A.G."/>
            <person name="Eisen M.B."/>
            <person name="Smith D.R."/>
            <person name="Bergman C.M."/>
            <person name="Oliver B."/>
            <person name="Markow T.A."/>
            <person name="Kaufman T.C."/>
            <person name="Kellis M."/>
            <person name="Gelbart W."/>
            <person name="Iyer V.N."/>
            <person name="Pollard D.A."/>
            <person name="Sackton T.B."/>
            <person name="Larracuente A.M."/>
            <person name="Singh N.D."/>
            <person name="Abad J.P."/>
            <person name="Abt D.N."/>
            <person name="Adryan B."/>
            <person name="Aguade M."/>
            <person name="Akashi H."/>
            <person name="Anderson W.W."/>
            <person name="Aquadro C.F."/>
            <person name="Ardell D.H."/>
            <person name="Arguello R."/>
            <person name="Artieri C.G."/>
            <person name="Barbash D.A."/>
            <person name="Barker D."/>
            <person name="Barsanti P."/>
            <person name="Batterham P."/>
            <person name="Batzoglou S."/>
            <person name="Begun D."/>
            <person name="Bhutkar A."/>
            <person name="Blanco E."/>
            <person name="Bosak S.A."/>
            <person name="Bradley R.K."/>
            <person name="Brand A.D."/>
            <person name="Brent M.R."/>
            <person name="Brooks A.N."/>
            <person name="Brown R.H."/>
            <person name="Butlin R.K."/>
            <person name="Caggese C."/>
            <person name="Calvi B.R."/>
            <person name="Bernardo de Carvalho A."/>
            <person name="Caspi A."/>
            <person name="Castrezana S."/>
            <person name="Celniker S.E."/>
            <person name="Chang J.L."/>
            <person name="Chapple C."/>
            <person name="Chatterji S."/>
            <person name="Chinwalla A."/>
            <person name="Civetta A."/>
            <person name="Clifton S.W."/>
            <person name="Comeron J.M."/>
            <person name="Costello J.C."/>
            <person name="Coyne J.A."/>
            <person name="Daub J."/>
            <person name="David R.G."/>
            <person name="Delcher A.L."/>
            <person name="Delehaunty K."/>
            <person name="Do C.B."/>
            <person name="Ebling H."/>
            <person name="Edwards K."/>
            <person name="Eickbush T."/>
            <person name="Evans J.D."/>
            <person name="Filipski A."/>
            <person name="Findeiss S."/>
            <person name="Freyhult E."/>
            <person name="Fulton L."/>
            <person name="Fulton R."/>
            <person name="Garcia A.C."/>
            <person name="Gardiner A."/>
            <person name="Garfield D.A."/>
            <person name="Garvin B.E."/>
            <person name="Gibson G."/>
            <person name="Gilbert D."/>
            <person name="Gnerre S."/>
            <person name="Godfrey J."/>
            <person name="Good R."/>
            <person name="Gotea V."/>
            <person name="Gravely B."/>
            <person name="Greenberg A.J."/>
            <person name="Griffiths-Jones S."/>
            <person name="Gross S."/>
            <person name="Guigo R."/>
            <person name="Gustafson E.A."/>
            <person name="Haerty W."/>
            <person name="Hahn M.W."/>
            <person name="Halligan D.L."/>
            <person name="Halpern A.L."/>
            <person name="Halter G.M."/>
            <person name="Han M.V."/>
            <person name="Heger A."/>
            <person name="Hillier L."/>
            <person name="Hinrichs A.S."/>
            <person name="Holmes I."/>
            <person name="Hoskins R.A."/>
            <person name="Hubisz M.J."/>
            <person name="Hultmark D."/>
            <person name="Huntley M.A."/>
            <person name="Jaffe D.B."/>
            <person name="Jagadeeshan S."/>
            <person name="Jeck W.R."/>
            <person name="Johnson J."/>
            <person name="Jones C.D."/>
            <person name="Jordan W.C."/>
            <person name="Karpen G.H."/>
            <person name="Kataoka E."/>
            <person name="Keightley P.D."/>
            <person name="Kheradpour P."/>
            <person name="Kirkness E.F."/>
            <person name="Koerich L.B."/>
            <person name="Kristiansen K."/>
            <person name="Kudrna D."/>
            <person name="Kulathinal R.J."/>
            <person name="Kumar S."/>
            <person name="Kwok R."/>
            <person name="Lander E."/>
            <person name="Langley C.H."/>
            <person name="Lapoint R."/>
            <person name="Lazzaro B.P."/>
            <person name="Lee S.J."/>
            <person name="Levesque L."/>
            <person name="Li R."/>
            <person name="Lin C.F."/>
            <person name="Lin M.F."/>
            <person name="Lindblad-Toh K."/>
            <person name="Llopart A."/>
            <person name="Long M."/>
            <person name="Low L."/>
            <person name="Lozovsky E."/>
            <person name="Lu J."/>
            <person name="Luo M."/>
            <person name="Machado C.A."/>
            <person name="Makalowski W."/>
            <person name="Marzo M."/>
            <person name="Matsuda M."/>
            <person name="Matzkin L."/>
            <person name="McAllister B."/>
            <person name="McBride C.S."/>
            <person name="McKernan B."/>
            <person name="McKernan K."/>
            <person name="Mendez-Lago M."/>
            <person name="Minx P."/>
            <person name="Mollenhauer M.U."/>
            <person name="Montooth K."/>
            <person name="Mount S.M."/>
            <person name="Mu X."/>
            <person name="Myers E."/>
            <person name="Negre B."/>
            <person name="Newfeld S."/>
            <person name="Nielsen R."/>
            <person name="Noor M.A."/>
            <person name="O'Grady P."/>
            <person name="Pachter L."/>
            <person name="Papaceit M."/>
            <person name="Parisi M.J."/>
            <person name="Parisi M."/>
            <person name="Parts L."/>
            <person name="Pedersen J.S."/>
            <person name="Pesole G."/>
            <person name="Phillippy A.M."/>
            <person name="Ponting C.P."/>
            <person name="Pop M."/>
            <person name="Porcelli D."/>
            <person name="Powell J.R."/>
            <person name="Prohaska S."/>
            <person name="Pruitt K."/>
            <person name="Puig M."/>
            <person name="Quesneville H."/>
            <person name="Ram K.R."/>
            <person name="Rand D."/>
            <person name="Rasmussen M.D."/>
            <person name="Reed L.K."/>
            <person name="Reenan R."/>
            <person name="Reily A."/>
            <person name="Remington K.A."/>
            <person name="Rieger T.T."/>
            <person name="Ritchie M.G."/>
            <person name="Robin C."/>
            <person name="Rogers Y.H."/>
            <person name="Rohde C."/>
            <person name="Rozas J."/>
            <person name="Rubenfield M.J."/>
            <person name="Ruiz A."/>
            <person name="Russo S."/>
            <person name="Salzberg S.L."/>
            <person name="Sanchez-Gracia A."/>
            <person name="Saranga D.J."/>
            <person name="Sato H."/>
            <person name="Schaeffer S.W."/>
            <person name="Schatz M.C."/>
            <person name="Schlenke T."/>
            <person name="Schwartz R."/>
            <person name="Segarra C."/>
            <person name="Singh R.S."/>
            <person name="Sirot L."/>
            <person name="Sirota M."/>
            <person name="Sisneros N.B."/>
            <person name="Smith C.D."/>
            <person name="Smith T.F."/>
            <person name="Spieth J."/>
            <person name="Stage D.E."/>
            <person name="Stark A."/>
            <person name="Stephan W."/>
            <person name="Strausberg R.L."/>
            <person name="Strempel S."/>
            <person name="Sturgill D."/>
            <person name="Sutton G."/>
            <person name="Sutton G.G."/>
            <person name="Tao W."/>
            <person name="Teichmann S."/>
            <person name="Tobari Y.N."/>
            <person name="Tomimura Y."/>
            <person name="Tsolas J.M."/>
            <person name="Valente V.L."/>
            <person name="Venter E."/>
            <person name="Venter J.C."/>
            <person name="Vicario S."/>
            <person name="Vieira F.G."/>
            <person name="Vilella A.J."/>
            <person name="Villasante A."/>
            <person name="Walenz B."/>
            <person name="Wang J."/>
            <person name="Wasserman M."/>
            <person name="Watts T."/>
            <person name="Wilson D."/>
            <person name="Wilson R.K."/>
            <person name="Wing R.A."/>
            <person name="Wolfner M.F."/>
            <person name="Wong A."/>
            <person name="Wong G.K."/>
            <person name="Wu C.I."/>
            <person name="Wu G."/>
            <person name="Yamamoto D."/>
            <person name="Yang H.P."/>
            <person name="Yang S.P."/>
            <person name="Yorke J.A."/>
            <person name="Yoshida K."/>
            <person name="Zdobnov E."/>
            <person name="Zhang P."/>
            <person name="Zhang Y."/>
            <person name="Zimin A.V."/>
            <person name="Baldwin J."/>
            <person name="Abdouelleil A."/>
            <person name="Abdulkadir J."/>
            <person name="Abebe A."/>
            <person name="Abera B."/>
            <person name="Abreu J."/>
            <person name="Acer S.C."/>
            <person name="Aftuck L."/>
            <person name="Alexander A."/>
            <person name="An P."/>
            <person name="Anderson E."/>
            <person name="Anderson S."/>
            <person name="Arachi H."/>
            <person name="Azer M."/>
            <person name="Bachantsang P."/>
            <person name="Barry A."/>
            <person name="Bayul T."/>
            <person name="Berlin A."/>
            <person name="Bessette D."/>
            <person name="Bloom T."/>
            <person name="Blye J."/>
            <person name="Boguslavskiy L."/>
            <person name="Bonnet C."/>
            <person name="Boukhgalter B."/>
            <person name="Bourzgui I."/>
            <person name="Brown A."/>
            <person name="Cahill P."/>
            <person name="Channer S."/>
            <person name="Cheshatsang Y."/>
            <person name="Chuda L."/>
            <person name="Citroen M."/>
            <person name="Collymore A."/>
            <person name="Cooke P."/>
            <person name="Costello M."/>
            <person name="D'Aco K."/>
            <person name="Daza R."/>
            <person name="De Haan G."/>
            <person name="DeGray S."/>
            <person name="DeMaso C."/>
            <person name="Dhargay N."/>
            <person name="Dooley K."/>
            <person name="Dooley E."/>
            <person name="Doricent M."/>
            <person name="Dorje P."/>
            <person name="Dorjee K."/>
            <person name="Dupes A."/>
            <person name="Elong R."/>
            <person name="Falk J."/>
            <person name="Farina A."/>
            <person name="Faro S."/>
            <person name="Ferguson D."/>
            <person name="Fisher S."/>
            <person name="Foley C.D."/>
            <person name="Franke A."/>
            <person name="Friedrich D."/>
            <person name="Gadbois L."/>
            <person name="Gearin G."/>
            <person name="Gearin C.R."/>
            <person name="Giannoukos G."/>
            <person name="Goode T."/>
            <person name="Graham J."/>
            <person name="Grandbois E."/>
            <person name="Grewal S."/>
            <person name="Gyaltsen K."/>
            <person name="Hafez N."/>
            <person name="Hagos B."/>
            <person name="Hall J."/>
            <person name="Henson C."/>
            <person name="Hollinger A."/>
            <person name="Honan T."/>
            <person name="Huard M.D."/>
            <person name="Hughes L."/>
            <person name="Hurhula B."/>
            <person name="Husby M.E."/>
            <person name="Kamat A."/>
            <person name="Kanga B."/>
            <person name="Kashin S."/>
            <person name="Khazanovich D."/>
            <person name="Kisner P."/>
            <person name="Lance K."/>
            <person name="Lara M."/>
            <person name="Lee W."/>
            <person name="Lennon N."/>
            <person name="Letendre F."/>
            <person name="LeVine R."/>
            <person name="Lipovsky A."/>
            <person name="Liu X."/>
            <person name="Liu J."/>
            <person name="Liu S."/>
            <person name="Lokyitsang T."/>
            <person name="Lokyitsang Y."/>
            <person name="Lubonja R."/>
            <person name="Lui A."/>
            <person name="MacDonald P."/>
            <person name="Magnisalis V."/>
            <person name="Maru K."/>
            <person name="Matthews C."/>
            <person name="McCusker W."/>
            <person name="McDonough S."/>
            <person name="Mehta T."/>
            <person name="Meldrim J."/>
            <person name="Meneus L."/>
            <person name="Mihai O."/>
            <person name="Mihalev A."/>
            <person name="Mihova T."/>
            <person name="Mittelman R."/>
            <person name="Mlenga V."/>
            <person name="Montmayeur A."/>
            <person name="Mulrain L."/>
            <person name="Navidi A."/>
            <person name="Naylor J."/>
            <person name="Negash T."/>
            <person name="Nguyen T."/>
            <person name="Nguyen N."/>
            <person name="Nicol R."/>
            <person name="Norbu C."/>
            <person name="Norbu N."/>
            <person name="Novod N."/>
            <person name="O'Neill B."/>
            <person name="Osman S."/>
            <person name="Markiewicz E."/>
            <person name="Oyono O.L."/>
            <person name="Patti C."/>
            <person name="Phunkhang P."/>
            <person name="Pierre F."/>
            <person name="Priest M."/>
            <person name="Raghuraman S."/>
            <person name="Rege F."/>
            <person name="Reyes R."/>
            <person name="Rise C."/>
            <person name="Rogov P."/>
            <person name="Ross K."/>
            <person name="Ryan E."/>
            <person name="Settipalli S."/>
            <person name="Shea T."/>
            <person name="Sherpa N."/>
            <person name="Shi L."/>
            <person name="Shih D."/>
            <person name="Sparrow T."/>
            <person name="Spaulding J."/>
            <person name="Stalker J."/>
            <person name="Stange-Thomann N."/>
            <person name="Stavropoulos S."/>
            <person name="Stone C."/>
            <person name="Strader C."/>
            <person name="Tesfaye S."/>
            <person name="Thomson T."/>
            <person name="Thoulutsang Y."/>
            <person name="Thoulutsang D."/>
            <person name="Topham K."/>
            <person name="Topping I."/>
            <person name="Tsamla T."/>
            <person name="Vassiliev H."/>
            <person name="Vo A."/>
            <person name="Wangchuk T."/>
            <person name="Wangdi T."/>
            <person name="Weiand M."/>
            <person name="Wilkinson J."/>
            <person name="Wilson A."/>
            <person name="Yadav S."/>
            <person name="Young G."/>
            <person name="Yu Q."/>
            <person name="Zembek L."/>
            <person name="Zhong D."/>
            <person name="Zimmer A."/>
            <person name="Zwirko Z."/>
            <person name="Jaffe D.B."/>
            <person name="Alvarez P."/>
            <person name="Brockman W."/>
            <person name="Butler J."/>
            <person name="Chin C."/>
            <person name="Gnerre S."/>
            <person name="Grabherr M."/>
            <person name="Kleber M."/>
            <person name="Mauceli E."/>
            <person name="MacCallum I."/>
        </authorList>
    </citation>
    <scope>NUCLEOTIDE SEQUENCE [LARGE SCALE GENOMIC DNA]</scope>
    <source>
        <strain evidence="4">Tucson 15010-1051.87</strain>
    </source>
</reference>
<proteinExistence type="predicted"/>
<feature type="region of interest" description="Disordered" evidence="1">
    <location>
        <begin position="71"/>
        <end position="118"/>
    </location>
</feature>
<keyword evidence="2" id="KW-0732">Signal</keyword>
<feature type="compositionally biased region" description="Basic residues" evidence="1">
    <location>
        <begin position="73"/>
        <end position="98"/>
    </location>
</feature>
<accession>A0A0Q9W9F3</accession>
<name>A0A0Q9W9F3_DROVI</name>
<dbReference type="EMBL" id="CH940649">
    <property type="protein sequence ID" value="KRF81218.1"/>
    <property type="molecule type" value="Genomic_DNA"/>
</dbReference>
<feature type="signal peptide" evidence="2">
    <location>
        <begin position="1"/>
        <end position="26"/>
    </location>
</feature>
<evidence type="ECO:0000313" key="3">
    <source>
        <dbReference type="EMBL" id="KRF81218.1"/>
    </source>
</evidence>
<evidence type="ECO:0000256" key="2">
    <source>
        <dbReference type="SAM" id="SignalP"/>
    </source>
</evidence>
<organism evidence="3 4">
    <name type="scientific">Drosophila virilis</name>
    <name type="common">Fruit fly</name>
    <dbReference type="NCBI Taxonomy" id="7244"/>
    <lineage>
        <taxon>Eukaryota</taxon>
        <taxon>Metazoa</taxon>
        <taxon>Ecdysozoa</taxon>
        <taxon>Arthropoda</taxon>
        <taxon>Hexapoda</taxon>
        <taxon>Insecta</taxon>
        <taxon>Pterygota</taxon>
        <taxon>Neoptera</taxon>
        <taxon>Endopterygota</taxon>
        <taxon>Diptera</taxon>
        <taxon>Brachycera</taxon>
        <taxon>Muscomorpha</taxon>
        <taxon>Ephydroidea</taxon>
        <taxon>Drosophilidae</taxon>
        <taxon>Drosophila</taxon>
    </lineage>
</organism>
<dbReference type="OrthoDB" id="7855180at2759"/>